<name>A0ABD3DPJ9_9LAMI</name>
<keyword evidence="1" id="KW-0648">Protein biosynthesis</keyword>
<dbReference type="PANTHER" id="PTHR22594:SF54">
    <property type="entry name" value="ASPARAGINE--TRNA LIGASE, CYTOPLASMIC 1-RELATED"/>
    <property type="match status" value="1"/>
</dbReference>
<dbReference type="Pfam" id="PF01336">
    <property type="entry name" value="tRNA_anti-codon"/>
    <property type="match status" value="1"/>
</dbReference>
<reference evidence="5" key="1">
    <citation type="journal article" date="2024" name="IScience">
        <title>Strigolactones Initiate the Formation of Haustorium-like Structures in Castilleja.</title>
        <authorList>
            <person name="Buerger M."/>
            <person name="Peterson D."/>
            <person name="Chory J."/>
        </authorList>
    </citation>
    <scope>NUCLEOTIDE SEQUENCE [LARGE SCALE GENOMIC DNA]</scope>
</reference>
<feature type="domain" description="OB" evidence="3">
    <location>
        <begin position="35"/>
        <end position="108"/>
    </location>
</feature>
<protein>
    <recommendedName>
        <fullName evidence="3">OB domain-containing protein</fullName>
    </recommendedName>
</protein>
<sequence length="235" mass="25882">MSLAAAHEMQFSQRVPIKSILGRPDKGAGLVGQRVRIGGWVKTGREADKGAFAFLEVNDGSCPVNLQVLVKAHVYKLVSTGASVHLEGLLKSPPEGSKQSIELDIERVINVGTVDAAKYPLPKTKLMLEFLRDFVHLRPRTNTMFQVTTLMNDAEKSAKDLKDNPLIEDAVKSGEILLQEKDEALNKLKAADAKWKVIVNADVPSVAFIHSGRLSGQKTRTRQDIFLSFGWLNPK</sequence>
<dbReference type="CDD" id="cd04318">
    <property type="entry name" value="EcAsnRS_like_N"/>
    <property type="match status" value="1"/>
</dbReference>
<proteinExistence type="predicted"/>
<dbReference type="SUPFAM" id="SSF50249">
    <property type="entry name" value="Nucleic acid-binding proteins"/>
    <property type="match status" value="1"/>
</dbReference>
<evidence type="ECO:0000259" key="3">
    <source>
        <dbReference type="Pfam" id="PF01336"/>
    </source>
</evidence>
<gene>
    <name evidence="4" type="ORF">CASFOL_014367</name>
</gene>
<evidence type="ECO:0000313" key="4">
    <source>
        <dbReference type="EMBL" id="KAL3643552.1"/>
    </source>
</evidence>
<keyword evidence="5" id="KW-1185">Reference proteome</keyword>
<evidence type="ECO:0000313" key="5">
    <source>
        <dbReference type="Proteomes" id="UP001632038"/>
    </source>
</evidence>
<accession>A0ABD3DPJ9</accession>
<dbReference type="AlphaFoldDB" id="A0ABD3DPJ9"/>
<dbReference type="InterPro" id="IPR012340">
    <property type="entry name" value="NA-bd_OB-fold"/>
</dbReference>
<dbReference type="Gene3D" id="2.40.50.140">
    <property type="entry name" value="Nucleic acid-binding proteins"/>
    <property type="match status" value="1"/>
</dbReference>
<dbReference type="InterPro" id="IPR004365">
    <property type="entry name" value="NA-bd_OB_tRNA"/>
</dbReference>
<evidence type="ECO:0000256" key="1">
    <source>
        <dbReference type="ARBA" id="ARBA00022917"/>
    </source>
</evidence>
<dbReference type="EMBL" id="JAVIJP010000016">
    <property type="protein sequence ID" value="KAL3643552.1"/>
    <property type="molecule type" value="Genomic_DNA"/>
</dbReference>
<keyword evidence="2" id="KW-0030">Aminoacyl-tRNA synthetase</keyword>
<evidence type="ECO:0000256" key="2">
    <source>
        <dbReference type="ARBA" id="ARBA00023146"/>
    </source>
</evidence>
<dbReference type="GO" id="GO:0005524">
    <property type="term" value="F:ATP binding"/>
    <property type="evidence" value="ECO:0007669"/>
    <property type="project" value="UniProtKB-KW"/>
</dbReference>
<dbReference type="GO" id="GO:0004812">
    <property type="term" value="F:aminoacyl-tRNA ligase activity"/>
    <property type="evidence" value="ECO:0007669"/>
    <property type="project" value="UniProtKB-KW"/>
</dbReference>
<organism evidence="4 5">
    <name type="scientific">Castilleja foliolosa</name>
    <dbReference type="NCBI Taxonomy" id="1961234"/>
    <lineage>
        <taxon>Eukaryota</taxon>
        <taxon>Viridiplantae</taxon>
        <taxon>Streptophyta</taxon>
        <taxon>Embryophyta</taxon>
        <taxon>Tracheophyta</taxon>
        <taxon>Spermatophyta</taxon>
        <taxon>Magnoliopsida</taxon>
        <taxon>eudicotyledons</taxon>
        <taxon>Gunneridae</taxon>
        <taxon>Pentapetalae</taxon>
        <taxon>asterids</taxon>
        <taxon>lamiids</taxon>
        <taxon>Lamiales</taxon>
        <taxon>Orobanchaceae</taxon>
        <taxon>Pedicularideae</taxon>
        <taxon>Castillejinae</taxon>
        <taxon>Castilleja</taxon>
    </lineage>
</organism>
<dbReference type="PANTHER" id="PTHR22594">
    <property type="entry name" value="ASPARTYL/LYSYL-TRNA SYNTHETASE"/>
    <property type="match status" value="1"/>
</dbReference>
<dbReference type="GO" id="GO:0006412">
    <property type="term" value="P:translation"/>
    <property type="evidence" value="ECO:0007669"/>
    <property type="project" value="UniProtKB-KW"/>
</dbReference>
<keyword evidence="2" id="KW-0436">Ligase</keyword>
<comment type="caution">
    <text evidence="4">The sequence shown here is derived from an EMBL/GenBank/DDBJ whole genome shotgun (WGS) entry which is preliminary data.</text>
</comment>
<dbReference type="Proteomes" id="UP001632038">
    <property type="component" value="Unassembled WGS sequence"/>
</dbReference>